<evidence type="ECO:0000313" key="1">
    <source>
        <dbReference type="EMBL" id="GFM90818.1"/>
    </source>
</evidence>
<organism evidence="1 2">
    <name type="scientific">Pseudomonas cichorii</name>
    <dbReference type="NCBI Taxonomy" id="36746"/>
    <lineage>
        <taxon>Bacteria</taxon>
        <taxon>Pseudomonadati</taxon>
        <taxon>Pseudomonadota</taxon>
        <taxon>Gammaproteobacteria</taxon>
        <taxon>Pseudomonadales</taxon>
        <taxon>Pseudomonadaceae</taxon>
        <taxon>Pseudomonas</taxon>
    </lineage>
</organism>
<gene>
    <name evidence="1" type="ORF">PSCICP_07900</name>
</gene>
<evidence type="ECO:0000313" key="2">
    <source>
        <dbReference type="Proteomes" id="UP000614982"/>
    </source>
</evidence>
<name>A0ABQ1DIV9_PSECI</name>
<sequence>MKAHIRTVELPYCVRGEQFLFTVAGDVSVVEALNAATDRLESVVEALKDLMNVSAVSQQATLAFYAAESALALVYASQAGAEAATEKGGAA</sequence>
<proteinExistence type="predicted"/>
<protein>
    <submittedName>
        <fullName evidence="1">Uncharacterized protein</fullName>
    </submittedName>
</protein>
<keyword evidence="2" id="KW-1185">Reference proteome</keyword>
<dbReference type="GeneID" id="45543555"/>
<reference evidence="1 2" key="1">
    <citation type="submission" date="2020-05" db="EMBL/GenBank/DDBJ databases">
        <title>Genetic diversity of Pseudomonas cichorii.</title>
        <authorList>
            <person name="Tani S."/>
            <person name="Yagi H."/>
            <person name="Hashimoto S."/>
            <person name="Iiyama K."/>
            <person name="Furuya N."/>
        </authorList>
    </citation>
    <scope>NUCLEOTIDE SEQUENCE [LARGE SCALE GENOMIC DNA]</scope>
    <source>
        <strain evidence="1 2">LMG 2162</strain>
    </source>
</reference>
<comment type="caution">
    <text evidence="1">The sequence shown here is derived from an EMBL/GenBank/DDBJ whole genome shotgun (WGS) entry which is preliminary data.</text>
</comment>
<accession>A0ABQ1DIV9</accession>
<dbReference type="Proteomes" id="UP000614982">
    <property type="component" value="Unassembled WGS sequence"/>
</dbReference>
<dbReference type="RefSeq" id="WP_025261103.1">
    <property type="nucleotide sequence ID" value="NZ_BLWA01000002.1"/>
</dbReference>
<dbReference type="EMBL" id="BLWA01000002">
    <property type="protein sequence ID" value="GFM90818.1"/>
    <property type="molecule type" value="Genomic_DNA"/>
</dbReference>